<dbReference type="InterPro" id="IPR036866">
    <property type="entry name" value="RibonucZ/Hydroxyglut_hydro"/>
</dbReference>
<keyword evidence="10" id="KW-0812">Transmembrane</keyword>
<dbReference type="PANTHER" id="PTHR11935">
    <property type="entry name" value="BETA LACTAMASE DOMAIN"/>
    <property type="match status" value="1"/>
</dbReference>
<keyword evidence="10" id="KW-0472">Membrane</keyword>
<keyword evidence="6" id="KW-0479">Metal-binding</keyword>
<dbReference type="Proteomes" id="UP000436088">
    <property type="component" value="Unassembled WGS sequence"/>
</dbReference>
<keyword evidence="8" id="KW-0862">Zinc</keyword>
<evidence type="ECO:0000256" key="7">
    <source>
        <dbReference type="ARBA" id="ARBA00022801"/>
    </source>
</evidence>
<comment type="caution">
    <text evidence="12">The sequence shown here is derived from an EMBL/GenBank/DDBJ whole genome shotgun (WGS) entry which is preliminary data.</text>
</comment>
<dbReference type="AlphaFoldDB" id="A0A6A2YBI9"/>
<comment type="similarity">
    <text evidence="4">Belongs to the metallo-beta-lactamase superfamily. Glyoxalase II family.</text>
</comment>
<evidence type="ECO:0000256" key="4">
    <source>
        <dbReference type="ARBA" id="ARBA00006759"/>
    </source>
</evidence>
<evidence type="ECO:0000313" key="13">
    <source>
        <dbReference type="Proteomes" id="UP000436088"/>
    </source>
</evidence>
<keyword evidence="7 12" id="KW-0378">Hydrolase</keyword>
<evidence type="ECO:0000256" key="9">
    <source>
        <dbReference type="ARBA" id="ARBA00031044"/>
    </source>
</evidence>
<gene>
    <name evidence="12" type="ORF">F3Y22_tig00112215pilonHSYRG00298</name>
</gene>
<feature type="domain" description="Metallo-beta-lactamase" evidence="11">
    <location>
        <begin position="32"/>
        <end position="182"/>
    </location>
</feature>
<accession>A0A6A2YBI9</accession>
<dbReference type="GO" id="GO:0046872">
    <property type="term" value="F:metal ion binding"/>
    <property type="evidence" value="ECO:0007669"/>
    <property type="project" value="UniProtKB-KW"/>
</dbReference>
<dbReference type="InterPro" id="IPR035680">
    <property type="entry name" value="Clx_II_MBL"/>
</dbReference>
<feature type="transmembrane region" description="Helical" evidence="10">
    <location>
        <begin position="132"/>
        <end position="153"/>
    </location>
</feature>
<dbReference type="Pfam" id="PF00753">
    <property type="entry name" value="Lactamase_B"/>
    <property type="match status" value="1"/>
</dbReference>
<evidence type="ECO:0000256" key="2">
    <source>
        <dbReference type="ARBA" id="ARBA00001947"/>
    </source>
</evidence>
<evidence type="ECO:0000256" key="6">
    <source>
        <dbReference type="ARBA" id="ARBA00022723"/>
    </source>
</evidence>
<proteinExistence type="inferred from homology"/>
<dbReference type="CDD" id="cd07723">
    <property type="entry name" value="hydroxyacylglutathione_hydrolase_MBL-fold"/>
    <property type="match status" value="1"/>
</dbReference>
<protein>
    <recommendedName>
        <fullName evidence="5">hydroxyacylglutathione hydrolase</fullName>
        <ecNumber evidence="5">3.1.2.6</ecNumber>
    </recommendedName>
    <alternativeName>
        <fullName evidence="9">Glyoxalase II</fullName>
    </alternativeName>
</protein>
<dbReference type="EMBL" id="VEPZ02001517">
    <property type="protein sequence ID" value="KAE8669907.1"/>
    <property type="molecule type" value="Genomic_DNA"/>
</dbReference>
<dbReference type="GO" id="GO:0004416">
    <property type="term" value="F:hydroxyacylglutathione hydrolase activity"/>
    <property type="evidence" value="ECO:0007669"/>
    <property type="project" value="UniProtKB-EC"/>
</dbReference>
<evidence type="ECO:0000256" key="8">
    <source>
        <dbReference type="ARBA" id="ARBA00022833"/>
    </source>
</evidence>
<sequence length="212" mass="23917">MSCTATGRVFSFRDLLTFNFKGKYDEIPCLEDNYLYLVIDESTKEAAVVDPVEAEKVVEAANQHGVVLKSVLTTHHHWDHAGGNDKIKHLVPGIKVYGGSLDNVRGCTHQLQNGDTLSLGSRLKILAPHTPWYYLLFSSPLLLTLFNPSFLFWPSLPFISTPRVILVTISQAMSVRPCCFYWRYPFTCYFLVDLIEADSSPKQAILFPYPLA</sequence>
<dbReference type="Gene3D" id="3.60.15.10">
    <property type="entry name" value="Ribonuclease Z/Hydroxyacylglutathione hydrolase-like"/>
    <property type="match status" value="1"/>
</dbReference>
<evidence type="ECO:0000256" key="1">
    <source>
        <dbReference type="ARBA" id="ARBA00001623"/>
    </source>
</evidence>
<evidence type="ECO:0000256" key="3">
    <source>
        <dbReference type="ARBA" id="ARBA00004963"/>
    </source>
</evidence>
<comment type="catalytic activity">
    <reaction evidence="1">
        <text>an S-(2-hydroxyacyl)glutathione + H2O = a 2-hydroxy carboxylate + glutathione + H(+)</text>
        <dbReference type="Rhea" id="RHEA:21864"/>
        <dbReference type="ChEBI" id="CHEBI:15377"/>
        <dbReference type="ChEBI" id="CHEBI:15378"/>
        <dbReference type="ChEBI" id="CHEBI:57925"/>
        <dbReference type="ChEBI" id="CHEBI:58896"/>
        <dbReference type="ChEBI" id="CHEBI:71261"/>
        <dbReference type="EC" id="3.1.2.6"/>
    </reaction>
</comment>
<evidence type="ECO:0000259" key="11">
    <source>
        <dbReference type="SMART" id="SM00849"/>
    </source>
</evidence>
<evidence type="ECO:0000256" key="5">
    <source>
        <dbReference type="ARBA" id="ARBA00011917"/>
    </source>
</evidence>
<evidence type="ECO:0000256" key="10">
    <source>
        <dbReference type="SAM" id="Phobius"/>
    </source>
</evidence>
<comment type="cofactor">
    <cofactor evidence="2">
        <name>Zn(2+)</name>
        <dbReference type="ChEBI" id="CHEBI:29105"/>
    </cofactor>
</comment>
<dbReference type="EC" id="3.1.2.6" evidence="5"/>
<reference evidence="12" key="1">
    <citation type="submission" date="2019-09" db="EMBL/GenBank/DDBJ databases">
        <title>Draft genome information of white flower Hibiscus syriacus.</title>
        <authorList>
            <person name="Kim Y.-M."/>
        </authorList>
    </citation>
    <scope>NUCLEOTIDE SEQUENCE [LARGE SCALE GENOMIC DNA]</scope>
    <source>
        <strain evidence="12">YM2019G1</strain>
    </source>
</reference>
<keyword evidence="10" id="KW-1133">Transmembrane helix</keyword>
<keyword evidence="13" id="KW-1185">Reference proteome</keyword>
<dbReference type="InterPro" id="IPR001279">
    <property type="entry name" value="Metallo-B-lactamas"/>
</dbReference>
<name>A0A6A2YBI9_HIBSY</name>
<organism evidence="12 13">
    <name type="scientific">Hibiscus syriacus</name>
    <name type="common">Rose of Sharon</name>
    <dbReference type="NCBI Taxonomy" id="106335"/>
    <lineage>
        <taxon>Eukaryota</taxon>
        <taxon>Viridiplantae</taxon>
        <taxon>Streptophyta</taxon>
        <taxon>Embryophyta</taxon>
        <taxon>Tracheophyta</taxon>
        <taxon>Spermatophyta</taxon>
        <taxon>Magnoliopsida</taxon>
        <taxon>eudicotyledons</taxon>
        <taxon>Gunneridae</taxon>
        <taxon>Pentapetalae</taxon>
        <taxon>rosids</taxon>
        <taxon>malvids</taxon>
        <taxon>Malvales</taxon>
        <taxon>Malvaceae</taxon>
        <taxon>Malvoideae</taxon>
        <taxon>Hibiscus</taxon>
    </lineage>
</organism>
<dbReference type="SUPFAM" id="SSF56281">
    <property type="entry name" value="Metallo-hydrolase/oxidoreductase"/>
    <property type="match status" value="1"/>
</dbReference>
<dbReference type="SMART" id="SM00849">
    <property type="entry name" value="Lactamase_B"/>
    <property type="match status" value="1"/>
</dbReference>
<comment type="pathway">
    <text evidence="3">Secondary metabolite metabolism; methylglyoxal degradation; (R)-lactate from methylglyoxal: step 2/2.</text>
</comment>
<evidence type="ECO:0000313" key="12">
    <source>
        <dbReference type="EMBL" id="KAE8669907.1"/>
    </source>
</evidence>
<dbReference type="PANTHER" id="PTHR11935:SF94">
    <property type="entry name" value="TENZING NORGAY, ISOFORM C"/>
    <property type="match status" value="1"/>
</dbReference>